<reference evidence="2 3" key="1">
    <citation type="submission" date="2019-08" db="EMBL/GenBank/DDBJ databases">
        <title>Bradymonadales sp. TMQ2.</title>
        <authorList>
            <person name="Liang Q."/>
        </authorList>
    </citation>
    <scope>NUCLEOTIDE SEQUENCE [LARGE SCALE GENOMIC DNA]</scope>
    <source>
        <strain evidence="2 3">TMQ2</strain>
    </source>
</reference>
<dbReference type="Gene3D" id="3.40.50.2000">
    <property type="entry name" value="Glycogen Phosphorylase B"/>
    <property type="match status" value="2"/>
</dbReference>
<dbReference type="PANTHER" id="PTHR45947:SF15">
    <property type="entry name" value="TEICHURONIC ACID BIOSYNTHESIS GLYCOSYLTRANSFERASE TUAC-RELATED"/>
    <property type="match status" value="1"/>
</dbReference>
<proteinExistence type="predicted"/>
<evidence type="ECO:0000313" key="2">
    <source>
        <dbReference type="EMBL" id="TXD35510.1"/>
    </source>
</evidence>
<dbReference type="RefSeq" id="WP_146974552.1">
    <property type="nucleotide sequence ID" value="NZ_VOSL01000049.1"/>
</dbReference>
<dbReference type="InterPro" id="IPR028098">
    <property type="entry name" value="Glyco_trans_4-like_N"/>
</dbReference>
<dbReference type="AlphaFoldDB" id="A0A5C6X1B0"/>
<dbReference type="InterPro" id="IPR050194">
    <property type="entry name" value="Glycosyltransferase_grp1"/>
</dbReference>
<gene>
    <name evidence="2" type="ORF">FRC96_11035</name>
</gene>
<dbReference type="Pfam" id="PF13692">
    <property type="entry name" value="Glyco_trans_1_4"/>
    <property type="match status" value="1"/>
</dbReference>
<evidence type="ECO:0000259" key="1">
    <source>
        <dbReference type="Pfam" id="PF13579"/>
    </source>
</evidence>
<sequence>MNLLVLTSSYPRFEGDGAGAFVARWCESLAERGHRVRVLCFRGEGAAPGRPREVGGVRVRFVPYAPRACERLFFGAGGPENLEKTPWLAGLMGPAAAAMLVAGLQELRAEPADRVVGHWVLPGGLLARLLGRMTGVPSVVVGHSGGVHALGRLPRRVARALACEVLAGPVTMSSEVLASRLCELAERPGEAAAVVVAPMGYDAPDCQTQHADHDERAVDGEGHVRSQSPVTLRVGFMGRLVPIKGVDRAIAIVEKLRSAGVPVTLTIAGDGPERRGLEARAGQGIAFLGHVSGAEKSAFLKGLDVMLLPSHRLNGRHEGLPVSLLEAAGVGALPVVGEMPGVERWLVEPGWQVAQNDIELRAALQRAARVKAEDPDGFEALRQASRRRVERLRWPDYSARWERWLHAPARSFWDDDADL</sequence>
<dbReference type="EMBL" id="VOSL01000049">
    <property type="protein sequence ID" value="TXD35510.1"/>
    <property type="molecule type" value="Genomic_DNA"/>
</dbReference>
<dbReference type="Pfam" id="PF13579">
    <property type="entry name" value="Glyco_trans_4_4"/>
    <property type="match status" value="1"/>
</dbReference>
<evidence type="ECO:0000313" key="3">
    <source>
        <dbReference type="Proteomes" id="UP000321046"/>
    </source>
</evidence>
<dbReference type="SUPFAM" id="SSF53756">
    <property type="entry name" value="UDP-Glycosyltransferase/glycogen phosphorylase"/>
    <property type="match status" value="1"/>
</dbReference>
<keyword evidence="2" id="KW-0808">Transferase</keyword>
<dbReference type="OrthoDB" id="9802525at2"/>
<organism evidence="2 3">
    <name type="scientific">Lujinxingia vulgaris</name>
    <dbReference type="NCBI Taxonomy" id="2600176"/>
    <lineage>
        <taxon>Bacteria</taxon>
        <taxon>Deltaproteobacteria</taxon>
        <taxon>Bradymonadales</taxon>
        <taxon>Lujinxingiaceae</taxon>
        <taxon>Lujinxingia</taxon>
    </lineage>
</organism>
<name>A0A5C6X1B0_9DELT</name>
<protein>
    <submittedName>
        <fullName evidence="2">Glycosyltransferase family 4 protein</fullName>
    </submittedName>
</protein>
<accession>A0A5C6X1B0</accession>
<dbReference type="GO" id="GO:0016757">
    <property type="term" value="F:glycosyltransferase activity"/>
    <property type="evidence" value="ECO:0007669"/>
    <property type="project" value="TreeGrafter"/>
</dbReference>
<feature type="domain" description="Glycosyltransferase subfamily 4-like N-terminal" evidence="1">
    <location>
        <begin position="17"/>
        <end position="166"/>
    </location>
</feature>
<comment type="caution">
    <text evidence="2">The sequence shown here is derived from an EMBL/GenBank/DDBJ whole genome shotgun (WGS) entry which is preliminary data.</text>
</comment>
<dbReference type="PANTHER" id="PTHR45947">
    <property type="entry name" value="SULFOQUINOVOSYL TRANSFERASE SQD2"/>
    <property type="match status" value="1"/>
</dbReference>
<dbReference type="Proteomes" id="UP000321046">
    <property type="component" value="Unassembled WGS sequence"/>
</dbReference>